<dbReference type="InterPro" id="IPR011009">
    <property type="entry name" value="Kinase-like_dom_sf"/>
</dbReference>
<sequence length="590" mass="68135">MEPVSLATGLISGIQTCLHAYRVVSACLKSMRNMGNDVADLEDRILEAESRLWIWGRTHRLVLRDDERPNFSELNSMPEVFAEIIDKRLLSTKEYLESANRIVAQYGAVAISELPTRYYRLATHSSVIDKFITPEQSIRVSRTELEQKRRKEALQRTSRPKKILWAMRDKEKFRHAVEGLERCNDVLYKQTSQRLRILLYEAVASRGDYSGPVAEPGPDEAGTARQQHKAINEAIDDRMRQEQDAQRLVLQLAEESQEQKFRRQLEASRLKGLAQLTLEEKPERTRMTLISDGKEERVLVEWKRYDLSLIDRNEMRLRMSDVVGMLNFPPTFLHNVLKSYGFFEHNRLNAISIPEHWIGVVYQMPAIMKNNPDIAVRTLAEMLPAVRDEENKTLKHEDLRPPLGDRFRLASGLAGTLLSIHNCGWLHKGLRPENVVFISRQTSITMPYLMGWEYSRPAQRGQKTETVISSGSELELYQHPDWFKVDRDSSSGEARYRKEFDQYQLGCVLLEIGRWRSLADLRQSCGRQFGGEEGREAWREYLLTQARKLKPDMGAIYAKVVTKLLRGLDANGRNEEFWDAVVLQLSQCNA</sequence>
<dbReference type="RefSeq" id="XP_033686193.1">
    <property type="nucleotide sequence ID" value="XM_033828690.1"/>
</dbReference>
<dbReference type="GeneID" id="54582020"/>
<protein>
    <recommendedName>
        <fullName evidence="1">Prion-inhibition and propagation HeLo domain-containing protein</fullName>
    </recommendedName>
</protein>
<evidence type="ECO:0000313" key="3">
    <source>
        <dbReference type="Proteomes" id="UP000800094"/>
    </source>
</evidence>
<dbReference type="InterPro" id="IPR038305">
    <property type="entry name" value="HeLo_sf"/>
</dbReference>
<accession>A0A6A6ILU4</accession>
<dbReference type="InterPro" id="IPR029498">
    <property type="entry name" value="HeLo_dom"/>
</dbReference>
<dbReference type="Gene3D" id="1.20.120.1020">
    <property type="entry name" value="Prion-inhibition and propagation, HeLo domain"/>
    <property type="match status" value="1"/>
</dbReference>
<dbReference type="PANTHER" id="PTHR37542">
    <property type="entry name" value="HELO DOMAIN-CONTAINING PROTEIN-RELATED"/>
    <property type="match status" value="1"/>
</dbReference>
<dbReference type="Proteomes" id="UP000800094">
    <property type="component" value="Unassembled WGS sequence"/>
</dbReference>
<dbReference type="OrthoDB" id="1911848at2759"/>
<reference evidence="2" key="1">
    <citation type="journal article" date="2020" name="Stud. Mycol.">
        <title>101 Dothideomycetes genomes: a test case for predicting lifestyles and emergence of pathogens.</title>
        <authorList>
            <person name="Haridas S."/>
            <person name="Albert R."/>
            <person name="Binder M."/>
            <person name="Bloem J."/>
            <person name="Labutti K."/>
            <person name="Salamov A."/>
            <person name="Andreopoulos B."/>
            <person name="Baker S."/>
            <person name="Barry K."/>
            <person name="Bills G."/>
            <person name="Bluhm B."/>
            <person name="Cannon C."/>
            <person name="Castanera R."/>
            <person name="Culley D."/>
            <person name="Daum C."/>
            <person name="Ezra D."/>
            <person name="Gonzalez J."/>
            <person name="Henrissat B."/>
            <person name="Kuo A."/>
            <person name="Liang C."/>
            <person name="Lipzen A."/>
            <person name="Lutzoni F."/>
            <person name="Magnuson J."/>
            <person name="Mondo S."/>
            <person name="Nolan M."/>
            <person name="Ohm R."/>
            <person name="Pangilinan J."/>
            <person name="Park H.-J."/>
            <person name="Ramirez L."/>
            <person name="Alfaro M."/>
            <person name="Sun H."/>
            <person name="Tritt A."/>
            <person name="Yoshinaga Y."/>
            <person name="Zwiers L.-H."/>
            <person name="Turgeon B."/>
            <person name="Goodwin S."/>
            <person name="Spatafora J."/>
            <person name="Crous P."/>
            <person name="Grigoriev I."/>
        </authorList>
    </citation>
    <scope>NUCLEOTIDE SEQUENCE</scope>
    <source>
        <strain evidence="2">CBS 122368</strain>
    </source>
</reference>
<keyword evidence="3" id="KW-1185">Reference proteome</keyword>
<evidence type="ECO:0000259" key="1">
    <source>
        <dbReference type="Pfam" id="PF14479"/>
    </source>
</evidence>
<dbReference type="Gene3D" id="1.10.510.10">
    <property type="entry name" value="Transferase(Phosphotransferase) domain 1"/>
    <property type="match status" value="1"/>
</dbReference>
<gene>
    <name evidence="2" type="ORF">BU26DRAFT_517904</name>
</gene>
<evidence type="ECO:0000313" key="2">
    <source>
        <dbReference type="EMBL" id="KAF2251189.1"/>
    </source>
</evidence>
<dbReference type="SUPFAM" id="SSF56112">
    <property type="entry name" value="Protein kinase-like (PK-like)"/>
    <property type="match status" value="1"/>
</dbReference>
<dbReference type="Pfam" id="PF14479">
    <property type="entry name" value="HeLo"/>
    <property type="match status" value="1"/>
</dbReference>
<feature type="domain" description="Prion-inhibition and propagation HeLo" evidence="1">
    <location>
        <begin position="8"/>
        <end position="191"/>
    </location>
</feature>
<proteinExistence type="predicted"/>
<organism evidence="2 3">
    <name type="scientific">Trematosphaeria pertusa</name>
    <dbReference type="NCBI Taxonomy" id="390896"/>
    <lineage>
        <taxon>Eukaryota</taxon>
        <taxon>Fungi</taxon>
        <taxon>Dikarya</taxon>
        <taxon>Ascomycota</taxon>
        <taxon>Pezizomycotina</taxon>
        <taxon>Dothideomycetes</taxon>
        <taxon>Pleosporomycetidae</taxon>
        <taxon>Pleosporales</taxon>
        <taxon>Massarineae</taxon>
        <taxon>Trematosphaeriaceae</taxon>
        <taxon>Trematosphaeria</taxon>
    </lineage>
</organism>
<dbReference type="AlphaFoldDB" id="A0A6A6ILU4"/>
<name>A0A6A6ILU4_9PLEO</name>
<dbReference type="EMBL" id="ML987193">
    <property type="protein sequence ID" value="KAF2251189.1"/>
    <property type="molecule type" value="Genomic_DNA"/>
</dbReference>